<proteinExistence type="predicted"/>
<dbReference type="Proteomes" id="UP000326924">
    <property type="component" value="Unassembled WGS sequence"/>
</dbReference>
<evidence type="ECO:0000313" key="2">
    <source>
        <dbReference type="Proteomes" id="UP000326924"/>
    </source>
</evidence>
<comment type="caution">
    <text evidence="1">The sequence shown here is derived from an EMBL/GenBank/DDBJ whole genome shotgun (WGS) entry which is preliminary data.</text>
</comment>
<dbReference type="EMBL" id="VXIS01000020">
    <property type="protein sequence ID" value="KAA8912721.1"/>
    <property type="molecule type" value="Genomic_DNA"/>
</dbReference>
<accession>A0A5J5F7J0</accession>
<name>A0A5J5F7J0_9PEZI</name>
<dbReference type="InParanoid" id="A0A5J5F7J0"/>
<sequence>MTAFLGVFCCCFFFFFFFGLTVLPDGNVSVQSEISTKGGVQHGKRGVRSQDNHANYICSEFRRRRRRRRRRMPFGARAKEESAAHPRALALASCMAVSCNSLLLAPKRLEL</sequence>
<organism evidence="1 2">
    <name type="scientific">Sphaerosporella brunnea</name>
    <dbReference type="NCBI Taxonomy" id="1250544"/>
    <lineage>
        <taxon>Eukaryota</taxon>
        <taxon>Fungi</taxon>
        <taxon>Dikarya</taxon>
        <taxon>Ascomycota</taxon>
        <taxon>Pezizomycotina</taxon>
        <taxon>Pezizomycetes</taxon>
        <taxon>Pezizales</taxon>
        <taxon>Pyronemataceae</taxon>
        <taxon>Sphaerosporella</taxon>
    </lineage>
</organism>
<evidence type="ECO:0000313" key="1">
    <source>
        <dbReference type="EMBL" id="KAA8912721.1"/>
    </source>
</evidence>
<protein>
    <submittedName>
        <fullName evidence="1">Uncharacterized protein</fullName>
    </submittedName>
</protein>
<reference evidence="1 2" key="1">
    <citation type="submission" date="2019-09" db="EMBL/GenBank/DDBJ databases">
        <title>Draft genome of the ectomycorrhizal ascomycete Sphaerosporella brunnea.</title>
        <authorList>
            <consortium name="DOE Joint Genome Institute"/>
            <person name="Benucci G.M."/>
            <person name="Marozzi G."/>
            <person name="Antonielli L."/>
            <person name="Sanchez S."/>
            <person name="Marco P."/>
            <person name="Wang X."/>
            <person name="Falini L.B."/>
            <person name="Barry K."/>
            <person name="Haridas S."/>
            <person name="Lipzen A."/>
            <person name="Labutti K."/>
            <person name="Grigoriev I.V."/>
            <person name="Murat C."/>
            <person name="Martin F."/>
            <person name="Albertini E."/>
            <person name="Donnini D."/>
            <person name="Bonito G."/>
        </authorList>
    </citation>
    <scope>NUCLEOTIDE SEQUENCE [LARGE SCALE GENOMIC DNA]</scope>
    <source>
        <strain evidence="1 2">Sb_GMNB300</strain>
    </source>
</reference>
<keyword evidence="2" id="KW-1185">Reference proteome</keyword>
<gene>
    <name evidence="1" type="ORF">FN846DRAFT_253479</name>
</gene>
<dbReference type="AlphaFoldDB" id="A0A5J5F7J0"/>